<keyword evidence="1" id="KW-1133">Transmembrane helix</keyword>
<dbReference type="EMBL" id="JANUTS010000001">
    <property type="protein sequence ID" value="MCS2794138.1"/>
    <property type="molecule type" value="Genomic_DNA"/>
</dbReference>
<proteinExistence type="predicted"/>
<name>A0AAW5NZK5_9BACE</name>
<gene>
    <name evidence="2" type="ORF">NXW97_19415</name>
</gene>
<keyword evidence="1" id="KW-0812">Transmembrane</keyword>
<dbReference type="AlphaFoldDB" id="A0AAW5NZK5"/>
<dbReference type="Proteomes" id="UP001204548">
    <property type="component" value="Unassembled WGS sequence"/>
</dbReference>
<keyword evidence="1" id="KW-0472">Membrane</keyword>
<accession>A0AAW5NZK5</accession>
<dbReference type="RefSeq" id="WP_010538569.1">
    <property type="nucleotide sequence ID" value="NZ_CAJTBR010000107.1"/>
</dbReference>
<sequence>MPVLQYPNDTDAGKAVVRSDGKIPEDFTVTLSSLLVITPIWLYISVLILKVTDDGKIHVFFLECMYGIN</sequence>
<comment type="caution">
    <text evidence="2">The sequence shown here is derived from an EMBL/GenBank/DDBJ whole genome shotgun (WGS) entry which is preliminary data.</text>
</comment>
<evidence type="ECO:0000256" key="1">
    <source>
        <dbReference type="SAM" id="Phobius"/>
    </source>
</evidence>
<evidence type="ECO:0000313" key="3">
    <source>
        <dbReference type="Proteomes" id="UP001204548"/>
    </source>
</evidence>
<evidence type="ECO:0000313" key="2">
    <source>
        <dbReference type="EMBL" id="MCS2794138.1"/>
    </source>
</evidence>
<organism evidence="2 3">
    <name type="scientific">Bacteroides faecis</name>
    <dbReference type="NCBI Taxonomy" id="674529"/>
    <lineage>
        <taxon>Bacteria</taxon>
        <taxon>Pseudomonadati</taxon>
        <taxon>Bacteroidota</taxon>
        <taxon>Bacteroidia</taxon>
        <taxon>Bacteroidales</taxon>
        <taxon>Bacteroidaceae</taxon>
        <taxon>Bacteroides</taxon>
    </lineage>
</organism>
<protein>
    <submittedName>
        <fullName evidence="2">Uncharacterized protein</fullName>
    </submittedName>
</protein>
<feature type="transmembrane region" description="Helical" evidence="1">
    <location>
        <begin position="27"/>
        <end position="49"/>
    </location>
</feature>
<reference evidence="2" key="1">
    <citation type="submission" date="2022-08" db="EMBL/GenBank/DDBJ databases">
        <title>Genome Sequencing of Bacteroides fragilis Group Isolates with Nanopore Technology.</title>
        <authorList>
            <person name="Tisza M.J."/>
            <person name="Smith D."/>
            <person name="Dekker J.P."/>
        </authorList>
    </citation>
    <scope>NUCLEOTIDE SEQUENCE</scope>
    <source>
        <strain evidence="2">BFG-351</strain>
    </source>
</reference>